<dbReference type="PANTHER" id="PTHR10788">
    <property type="entry name" value="TREHALOSE-6-PHOSPHATE SYNTHASE"/>
    <property type="match status" value="1"/>
</dbReference>
<dbReference type="EC" id="2.4.1.15" evidence="2"/>
<dbReference type="HOGENOM" id="CLU_002351_7_1_11"/>
<dbReference type="STRING" id="298654.FraEuI1c_0139"/>
<name>E3J4Q8_PSEI1</name>
<dbReference type="GO" id="GO:0003825">
    <property type="term" value="F:alpha,alpha-trehalose-phosphate synthase (UDP-forming) activity"/>
    <property type="evidence" value="ECO:0007669"/>
    <property type="project" value="UniProtKB-EC"/>
</dbReference>
<protein>
    <submittedName>
        <fullName evidence="2">Alpha,alpha-trehalose-phosphate synthase (UDP-forming)</fullName>
        <ecNumber evidence="2">2.4.1.15</ecNumber>
    </submittedName>
</protein>
<accession>E3J4Q8</accession>
<dbReference type="AlphaFoldDB" id="E3J4Q8"/>
<dbReference type="CAZy" id="GT20">
    <property type="family name" value="Glycosyltransferase Family 20"/>
</dbReference>
<dbReference type="eggNOG" id="COG0380">
    <property type="taxonomic scope" value="Bacteria"/>
</dbReference>
<gene>
    <name evidence="2" type="ordered locus">FraEuI1c_0139</name>
</gene>
<keyword evidence="3" id="KW-1185">Reference proteome</keyword>
<comment type="similarity">
    <text evidence="1">Belongs to the glycosyltransferase 20 family.</text>
</comment>
<dbReference type="KEGG" id="fri:FraEuI1c_0139"/>
<dbReference type="FunCoup" id="E3J4Q8">
    <property type="interactions" value="170"/>
</dbReference>
<dbReference type="SUPFAM" id="SSF53756">
    <property type="entry name" value="UDP-Glycosyltransferase/glycogen phosphorylase"/>
    <property type="match status" value="1"/>
</dbReference>
<keyword evidence="2" id="KW-0328">Glycosyltransferase</keyword>
<dbReference type="PANTHER" id="PTHR10788:SF106">
    <property type="entry name" value="BCDNA.GH08860"/>
    <property type="match status" value="1"/>
</dbReference>
<dbReference type="EMBL" id="CP002299">
    <property type="protein sequence ID" value="ADP78227.1"/>
    <property type="molecule type" value="Genomic_DNA"/>
</dbReference>
<keyword evidence="2" id="KW-0808">Transferase</keyword>
<evidence type="ECO:0000313" key="3">
    <source>
        <dbReference type="Proteomes" id="UP000002484"/>
    </source>
</evidence>
<sequence length="563" mass="60450">MLAGPDPAAAGTARVLVASNRGPVAFSLSDSGALLARRGSGGLVSGMQEVIRDAAAAAAGQGDAAEGGETDPEDPPSGIVWVCAALSDADRRAVRVAPDGRLDRAGFDTGGAAIRMLDVDRVVFDRAYNGVANRTLWFVLHLLFAPASEPSFGAAFWRDWEAYEAYNAMFADALALDAAHGAAVLIQDYHLTLVPGLLRKLRPDLRISHFTHTPWAPPDYFRILPDRVSRAVIGGMLGADRLGFLTARWATAFRDCARVLLGDEVEIDGVETCVLDGGLDLAPAPGPMAPPAALIGGPALGQVFDERPPPVVDPGQPGHRVRIGVHPLGVDAPALRARAAAKDVAARAAELREEVGDRRLIVRVDRTELSKNIVRGLDAYRELLRNHPDWCGRVMHLVCAYPSRHDLPEYREYTAAVQRIATEIEDEFATDGWLPLRLEVTDDYPRSLAALTLADVLVVNPIRDGMNLIAKEGPTVSDRDVALILSREAGAYAELGADALVVNPYDVTETAEAMDAALRMPPAERRRRADRIAALAARLPPGDWFREQLAALPAPPAEVVLRG</sequence>
<dbReference type="GO" id="GO:0005992">
    <property type="term" value="P:trehalose biosynthetic process"/>
    <property type="evidence" value="ECO:0007669"/>
    <property type="project" value="InterPro"/>
</dbReference>
<dbReference type="Gene3D" id="3.40.50.2000">
    <property type="entry name" value="Glycogen Phosphorylase B"/>
    <property type="match status" value="3"/>
</dbReference>
<reference evidence="2 3" key="1">
    <citation type="submission" date="2010-10" db="EMBL/GenBank/DDBJ databases">
        <title>Complete sequence of Frankia sp. EuI1c.</title>
        <authorList>
            <consortium name="US DOE Joint Genome Institute"/>
            <person name="Lucas S."/>
            <person name="Copeland A."/>
            <person name="Lapidus A."/>
            <person name="Cheng J.-F."/>
            <person name="Bruce D."/>
            <person name="Goodwin L."/>
            <person name="Pitluck S."/>
            <person name="Chertkov O."/>
            <person name="Detter J.C."/>
            <person name="Han C."/>
            <person name="Tapia R."/>
            <person name="Land M."/>
            <person name="Hauser L."/>
            <person name="Jeffries C."/>
            <person name="Kyrpides N."/>
            <person name="Ivanova N."/>
            <person name="Mikhailova N."/>
            <person name="Beauchemin N."/>
            <person name="Sen A."/>
            <person name="Sur S.A."/>
            <person name="Gtari M."/>
            <person name="Wall L."/>
            <person name="Tisa L."/>
            <person name="Woyke T."/>
        </authorList>
    </citation>
    <scope>NUCLEOTIDE SEQUENCE [LARGE SCALE GENOMIC DNA]</scope>
    <source>
        <strain evidence="3">DSM 45817 / CECT 9037 / EuI1c</strain>
    </source>
</reference>
<dbReference type="Proteomes" id="UP000002484">
    <property type="component" value="Chromosome"/>
</dbReference>
<evidence type="ECO:0000256" key="1">
    <source>
        <dbReference type="ARBA" id="ARBA00008799"/>
    </source>
</evidence>
<dbReference type="InParanoid" id="E3J4Q8"/>
<evidence type="ECO:0000313" key="2">
    <source>
        <dbReference type="EMBL" id="ADP78227.1"/>
    </source>
</evidence>
<dbReference type="InterPro" id="IPR001830">
    <property type="entry name" value="Glyco_trans_20"/>
</dbReference>
<dbReference type="Pfam" id="PF00982">
    <property type="entry name" value="Glyco_transf_20"/>
    <property type="match status" value="1"/>
</dbReference>
<organism evidence="2 3">
    <name type="scientific">Pseudofrankia inefficax (strain DSM 45817 / CECT 9037 / DDB 130130 / EuI1c)</name>
    <name type="common">Frankia inefficax</name>
    <dbReference type="NCBI Taxonomy" id="298654"/>
    <lineage>
        <taxon>Bacteria</taxon>
        <taxon>Bacillati</taxon>
        <taxon>Actinomycetota</taxon>
        <taxon>Actinomycetes</taxon>
        <taxon>Frankiales</taxon>
        <taxon>Frankiaceae</taxon>
        <taxon>Pseudofrankia</taxon>
    </lineage>
</organism>
<proteinExistence type="inferred from homology"/>